<dbReference type="GO" id="GO:0030649">
    <property type="term" value="P:aminoglycoside antibiotic catabolic process"/>
    <property type="evidence" value="ECO:0007669"/>
    <property type="project" value="TreeGrafter"/>
</dbReference>
<feature type="binding site" evidence="4">
    <location>
        <begin position="94"/>
        <end position="96"/>
    </location>
    <ligand>
        <name>acetyl-CoA</name>
        <dbReference type="ChEBI" id="CHEBI:57288"/>
    </ligand>
</feature>
<dbReference type="Proteomes" id="UP000008229">
    <property type="component" value="Chromosome"/>
</dbReference>
<evidence type="ECO:0000256" key="1">
    <source>
        <dbReference type="ARBA" id="ARBA00009213"/>
    </source>
</evidence>
<dbReference type="KEGG" id="cwo:Cwoe_3185"/>
<protein>
    <submittedName>
        <fullName evidence="6">Acetyltransferase</fullName>
    </submittedName>
</protein>
<dbReference type="STRING" id="469383.Cwoe_3185"/>
<dbReference type="Pfam" id="PF13527">
    <property type="entry name" value="Acetyltransf_9"/>
    <property type="match status" value="1"/>
</dbReference>
<keyword evidence="3 4" id="KW-0012">Acyltransferase</keyword>
<comment type="caution">
    <text evidence="4">Lacks conserved residue(s) required for the propagation of feature annotation.</text>
</comment>
<dbReference type="Gene3D" id="3.40.630.30">
    <property type="match status" value="2"/>
</dbReference>
<evidence type="ECO:0000313" key="6">
    <source>
        <dbReference type="EMBL" id="ADB51604.1"/>
    </source>
</evidence>
<accession>D3FDY8</accession>
<dbReference type="CDD" id="cd04301">
    <property type="entry name" value="NAT_SF"/>
    <property type="match status" value="1"/>
</dbReference>
<dbReference type="PROSITE" id="PS51186">
    <property type="entry name" value="GNAT"/>
    <property type="match status" value="1"/>
</dbReference>
<dbReference type="InterPro" id="IPR041380">
    <property type="entry name" value="Acetyltransf_17"/>
</dbReference>
<dbReference type="Pfam" id="PF13530">
    <property type="entry name" value="SCP2_2"/>
    <property type="match status" value="1"/>
</dbReference>
<dbReference type="AlphaFoldDB" id="D3FDY8"/>
<evidence type="ECO:0000256" key="2">
    <source>
        <dbReference type="ARBA" id="ARBA00022679"/>
    </source>
</evidence>
<feature type="active site" description="Proton acceptor; via carboxylate" evidence="4">
    <location>
        <position position="420"/>
    </location>
</feature>
<dbReference type="PANTHER" id="PTHR37817">
    <property type="entry name" value="N-ACETYLTRANSFERASE EIS"/>
    <property type="match status" value="1"/>
</dbReference>
<dbReference type="InterPro" id="IPR000182">
    <property type="entry name" value="GNAT_dom"/>
</dbReference>
<keyword evidence="7" id="KW-1185">Reference proteome</keyword>
<reference evidence="6 7" key="1">
    <citation type="journal article" date="2010" name="Stand. Genomic Sci.">
        <title>Complete genome sequence of Conexibacter woesei type strain (ID131577).</title>
        <authorList>
            <person name="Pukall R."/>
            <person name="Lapidus A."/>
            <person name="Glavina Del Rio T."/>
            <person name="Copeland A."/>
            <person name="Tice H."/>
            <person name="Cheng J.-F."/>
            <person name="Lucas S."/>
            <person name="Chen F."/>
            <person name="Nolan M."/>
            <person name="Bruce D."/>
            <person name="Goodwin L."/>
            <person name="Pitluck S."/>
            <person name="Mavromatis K."/>
            <person name="Ivanova N."/>
            <person name="Ovchinnikova G."/>
            <person name="Pati A."/>
            <person name="Chen A."/>
            <person name="Palaniappan K."/>
            <person name="Land M."/>
            <person name="Hauser L."/>
            <person name="Chang Y.-J."/>
            <person name="Jeffries C.D."/>
            <person name="Chain P."/>
            <person name="Meincke L."/>
            <person name="Sims D."/>
            <person name="Brettin T."/>
            <person name="Detter J.C."/>
            <person name="Rohde M."/>
            <person name="Goeker M."/>
            <person name="Bristow J."/>
            <person name="Eisen J.A."/>
            <person name="Markowitz V."/>
            <person name="Kyrpides N.C."/>
            <person name="Klenk H.-P."/>
            <person name="Hugenholtz P."/>
        </authorList>
    </citation>
    <scope>NUCLEOTIDE SEQUENCE [LARGE SCALE GENOMIC DNA]</scope>
    <source>
        <strain evidence="7">DSM 14684 / CIP 108061 / JCM 11494 / NBRC 100937 / ID131577</strain>
    </source>
</reference>
<dbReference type="HAMAP" id="MF_01812">
    <property type="entry name" value="Eis"/>
    <property type="match status" value="1"/>
</dbReference>
<feature type="domain" description="N-acetyltransferase" evidence="5">
    <location>
        <begin position="17"/>
        <end position="174"/>
    </location>
</feature>
<dbReference type="InterPro" id="IPR051554">
    <property type="entry name" value="Acetyltransferase_Eis"/>
</dbReference>
<dbReference type="HOGENOM" id="CLU_050659_0_0_11"/>
<dbReference type="PANTHER" id="PTHR37817:SF1">
    <property type="entry name" value="N-ACETYLTRANSFERASE EIS"/>
    <property type="match status" value="1"/>
</dbReference>
<dbReference type="SUPFAM" id="SSF55718">
    <property type="entry name" value="SCP-like"/>
    <property type="match status" value="1"/>
</dbReference>
<name>D3FDY8_CONWI</name>
<comment type="similarity">
    <text evidence="1 4">Belongs to the acetyltransferase Eis family.</text>
</comment>
<dbReference type="Pfam" id="PF17668">
    <property type="entry name" value="Acetyltransf_17"/>
    <property type="match status" value="1"/>
</dbReference>
<dbReference type="eggNOG" id="COG4552">
    <property type="taxonomic scope" value="Bacteria"/>
</dbReference>
<organism evidence="6 7">
    <name type="scientific">Conexibacter woesei (strain DSM 14684 / CCUG 47730 / CIP 108061 / JCM 11494 / NBRC 100937 / ID131577)</name>
    <dbReference type="NCBI Taxonomy" id="469383"/>
    <lineage>
        <taxon>Bacteria</taxon>
        <taxon>Bacillati</taxon>
        <taxon>Actinomycetota</taxon>
        <taxon>Thermoleophilia</taxon>
        <taxon>Solirubrobacterales</taxon>
        <taxon>Conexibacteraceae</taxon>
        <taxon>Conexibacter</taxon>
    </lineage>
</organism>
<dbReference type="SUPFAM" id="SSF55729">
    <property type="entry name" value="Acyl-CoA N-acyltransferases (Nat)"/>
    <property type="match status" value="1"/>
</dbReference>
<sequence length="420" mass="45145">MWAGRTLDSLVCVQDELRIRNLTAGDTDGFRACLDVAFHETTTDASLRRWWQLLDLDRTIVVLDGDTIVATSGAFPQRLSVPGGELASAGVTVVTVLPTHRRRGILTRMMARLFEQAAAAGEPLAGLWAAEGGIYGRFGYGVATQVATLELDGGSPPPPRSQGADFTLELLPLDGAGPLLDPLWERVRAQRAGVPARTEQWWSGNVLSDLEDEREGAHETRLVVARDAAGAAQGYALYRARDAEPATTVEVLELIAPDTEAEATLWGYFRQIDLVGRVKATGRPVDDPLKFRFDDFEAAHVADVNDALWLRLLDLPAAVAGRAWAAPLDLVLDVTDRRLPANAGSWRLEASAQGDGRCSPTDRAPDLALDVAALGAAYLGGVSPVRLADAGRIAELTPGALARLDVALHTPRAPWTPEDF</sequence>
<evidence type="ECO:0000313" key="7">
    <source>
        <dbReference type="Proteomes" id="UP000008229"/>
    </source>
</evidence>
<dbReference type="InterPro" id="IPR036527">
    <property type="entry name" value="SCP2_sterol-bd_dom_sf"/>
</dbReference>
<dbReference type="EMBL" id="CP001854">
    <property type="protein sequence ID" value="ADB51604.1"/>
    <property type="molecule type" value="Genomic_DNA"/>
</dbReference>
<feature type="active site" description="Proton donor" evidence="4">
    <location>
        <position position="135"/>
    </location>
</feature>
<proteinExistence type="inferred from homology"/>
<keyword evidence="2 4" id="KW-0808">Transferase</keyword>
<gene>
    <name evidence="6" type="ordered locus">Cwoe_3185</name>
</gene>
<comment type="subunit">
    <text evidence="4">Homohexamer; trimer of dimers.</text>
</comment>
<dbReference type="NCBIfam" id="NF002367">
    <property type="entry name" value="PRK01346.1-4"/>
    <property type="match status" value="1"/>
</dbReference>
<feature type="binding site" evidence="4">
    <location>
        <begin position="102"/>
        <end position="107"/>
    </location>
    <ligand>
        <name>acetyl-CoA</name>
        <dbReference type="ChEBI" id="CHEBI:57288"/>
    </ligand>
</feature>
<dbReference type="InterPro" id="IPR022902">
    <property type="entry name" value="NAcTrfase_Eis"/>
</dbReference>
<evidence type="ECO:0000256" key="4">
    <source>
        <dbReference type="HAMAP-Rule" id="MF_01812"/>
    </source>
</evidence>
<dbReference type="InterPro" id="IPR025559">
    <property type="entry name" value="Eis_dom"/>
</dbReference>
<evidence type="ECO:0000256" key="3">
    <source>
        <dbReference type="ARBA" id="ARBA00023315"/>
    </source>
</evidence>
<reference evidence="7" key="2">
    <citation type="submission" date="2010-01" db="EMBL/GenBank/DDBJ databases">
        <title>The complete genome of Conexibacter woesei DSM 14684.</title>
        <authorList>
            <consortium name="US DOE Joint Genome Institute (JGI-PGF)"/>
            <person name="Lucas S."/>
            <person name="Copeland A."/>
            <person name="Lapidus A."/>
            <person name="Glavina del Rio T."/>
            <person name="Dalin E."/>
            <person name="Tice H."/>
            <person name="Bruce D."/>
            <person name="Goodwin L."/>
            <person name="Pitluck S."/>
            <person name="Kyrpides N."/>
            <person name="Mavromatis K."/>
            <person name="Ivanova N."/>
            <person name="Mikhailova N."/>
            <person name="Chertkov O."/>
            <person name="Brettin T."/>
            <person name="Detter J.C."/>
            <person name="Han C."/>
            <person name="Larimer F."/>
            <person name="Land M."/>
            <person name="Hauser L."/>
            <person name="Markowitz V."/>
            <person name="Cheng J.-F."/>
            <person name="Hugenholtz P."/>
            <person name="Woyke T."/>
            <person name="Wu D."/>
            <person name="Pukall R."/>
            <person name="Steenblock K."/>
            <person name="Schneider S."/>
            <person name="Klenk H.-P."/>
            <person name="Eisen J.A."/>
        </authorList>
    </citation>
    <scope>NUCLEOTIDE SEQUENCE [LARGE SCALE GENOMIC DNA]</scope>
    <source>
        <strain evidence="7">DSM 14684 / CIP 108061 / JCM 11494 / NBRC 100937 / ID131577</strain>
    </source>
</reference>
<dbReference type="Gene3D" id="3.30.1050.10">
    <property type="entry name" value="SCP2 sterol-binding domain"/>
    <property type="match status" value="1"/>
</dbReference>
<dbReference type="InterPro" id="IPR016181">
    <property type="entry name" value="Acyl_CoA_acyltransferase"/>
</dbReference>
<evidence type="ECO:0000259" key="5">
    <source>
        <dbReference type="PROSITE" id="PS51186"/>
    </source>
</evidence>
<dbReference type="GO" id="GO:0034069">
    <property type="term" value="F:aminoglycoside N-acetyltransferase activity"/>
    <property type="evidence" value="ECO:0007669"/>
    <property type="project" value="TreeGrafter"/>
</dbReference>